<keyword evidence="1" id="KW-0812">Transmembrane</keyword>
<evidence type="ECO:0000313" key="3">
    <source>
        <dbReference type="EMBL" id="KXA95147.1"/>
    </source>
</evidence>
<keyword evidence="1" id="KW-1133">Transmembrane helix</keyword>
<feature type="transmembrane region" description="Helical" evidence="1">
    <location>
        <begin position="17"/>
        <end position="40"/>
    </location>
</feature>
<keyword evidence="4" id="KW-1185">Reference proteome</keyword>
<keyword evidence="1" id="KW-0472">Membrane</keyword>
<dbReference type="Pfam" id="PF07790">
    <property type="entry name" value="Pilin_N"/>
    <property type="match status" value="1"/>
</dbReference>
<protein>
    <recommendedName>
        <fullName evidence="2">Archaeal Type IV pilin N-terminal domain-containing protein</fullName>
    </recommendedName>
</protein>
<gene>
    <name evidence="3" type="ORF">AKJ65_02480</name>
</gene>
<evidence type="ECO:0000313" key="4">
    <source>
        <dbReference type="Proteomes" id="UP000070284"/>
    </source>
</evidence>
<evidence type="ECO:0000256" key="1">
    <source>
        <dbReference type="SAM" id="Phobius"/>
    </source>
</evidence>
<sequence length="73" mass="7534">MRVGGLIGRGTSPLVDAVLLVFVILITTGAVAFFVFGVGFPEPSPISSLSFKGLEDGDDTFYISNDGGVSLPV</sequence>
<comment type="caution">
    <text evidence="3">The sequence shown here is derived from an EMBL/GenBank/DDBJ whole genome shotgun (WGS) entry which is preliminary data.</text>
</comment>
<dbReference type="EMBL" id="LHXO01000024">
    <property type="protein sequence ID" value="KXA95147.1"/>
    <property type="molecule type" value="Genomic_DNA"/>
</dbReference>
<dbReference type="Proteomes" id="UP000070284">
    <property type="component" value="Unassembled WGS sequence"/>
</dbReference>
<dbReference type="InterPro" id="IPR012859">
    <property type="entry name" value="Pilin_N_archaeal"/>
</dbReference>
<name>A0A133ULV4_9EURY</name>
<accession>A0A133ULV4</accession>
<evidence type="ECO:0000259" key="2">
    <source>
        <dbReference type="Pfam" id="PF07790"/>
    </source>
</evidence>
<feature type="domain" description="Archaeal Type IV pilin N-terminal" evidence="2">
    <location>
        <begin position="10"/>
        <end position="71"/>
    </location>
</feature>
<organism evidence="3 4">
    <name type="scientific">candidate division MSBL1 archaeon SCGC-AAA259E19</name>
    <dbReference type="NCBI Taxonomy" id="1698264"/>
    <lineage>
        <taxon>Archaea</taxon>
        <taxon>Methanobacteriati</taxon>
        <taxon>Methanobacteriota</taxon>
        <taxon>candidate division MSBL1</taxon>
    </lineage>
</organism>
<proteinExistence type="predicted"/>
<dbReference type="AlphaFoldDB" id="A0A133ULV4"/>
<reference evidence="3 4" key="1">
    <citation type="journal article" date="2016" name="Sci. Rep.">
        <title>Metabolic traits of an uncultured archaeal lineage -MSBL1- from brine pools of the Red Sea.</title>
        <authorList>
            <person name="Mwirichia R."/>
            <person name="Alam I."/>
            <person name="Rashid M."/>
            <person name="Vinu M."/>
            <person name="Ba-Alawi W."/>
            <person name="Anthony Kamau A."/>
            <person name="Kamanda Ngugi D."/>
            <person name="Goker M."/>
            <person name="Klenk H.P."/>
            <person name="Bajic V."/>
            <person name="Stingl U."/>
        </authorList>
    </citation>
    <scope>NUCLEOTIDE SEQUENCE [LARGE SCALE GENOMIC DNA]</scope>
    <source>
        <strain evidence="3">SCGC-AAA259E19</strain>
    </source>
</reference>